<dbReference type="Gene3D" id="2.30.140.50">
    <property type="entry name" value="Protein of unknown function DUF2790"/>
    <property type="match status" value="1"/>
</dbReference>
<dbReference type="GeneID" id="57476117"/>
<dbReference type="Proteomes" id="UP000013940">
    <property type="component" value="Chromosome"/>
</dbReference>
<protein>
    <recommendedName>
        <fullName evidence="4">DUF2790 domain-containing protein</fullName>
    </recommendedName>
</protein>
<dbReference type="EMBL" id="CP003190">
    <property type="protein sequence ID" value="AGL84895.1"/>
    <property type="molecule type" value="Genomic_DNA"/>
</dbReference>
<proteinExistence type="predicted"/>
<gene>
    <name evidence="2" type="ORF">PFLCHA0_c31250</name>
</gene>
<dbReference type="AlphaFoldDB" id="A0A2C9EMM3"/>
<accession>A0A2C9EMM3</accession>
<feature type="signal peptide" evidence="1">
    <location>
        <begin position="1"/>
        <end position="23"/>
    </location>
</feature>
<evidence type="ECO:0000313" key="3">
    <source>
        <dbReference type="Proteomes" id="UP000013940"/>
    </source>
</evidence>
<evidence type="ECO:0000256" key="1">
    <source>
        <dbReference type="SAM" id="SignalP"/>
    </source>
</evidence>
<dbReference type="KEGG" id="pprc:PFLCHA0_c31250"/>
<name>A0A2C9EMM3_PSEPH</name>
<organism evidence="2 3">
    <name type="scientific">Pseudomonas protegens (strain DSM 19095 / LMG 27888 / CFBP 6595 / CHA0)</name>
    <dbReference type="NCBI Taxonomy" id="1124983"/>
    <lineage>
        <taxon>Bacteria</taxon>
        <taxon>Pseudomonadati</taxon>
        <taxon>Pseudomonadota</taxon>
        <taxon>Gammaproteobacteria</taxon>
        <taxon>Pseudomonadales</taxon>
        <taxon>Pseudomonadaceae</taxon>
        <taxon>Pseudomonas</taxon>
    </lineage>
</organism>
<sequence>MNLRIGLTATALLLSALSGLAQADSTTAVPYHYGMPLHVGKVISMTEPATQECKVITADMKFIDNQGKPEEITYRKMSDACTTDN</sequence>
<reference evidence="3" key="1">
    <citation type="journal article" date="2014" name="Genome Announc.">
        <title>Full-genome sequence of the plant growth-promoting bacterium Pseudomonas protegens CHA0.</title>
        <authorList>
            <person name="Jousset A."/>
            <person name="Schuldes J."/>
            <person name="Keel C."/>
            <person name="Maurhofer M."/>
            <person name="Daniel R."/>
            <person name="Scheu S."/>
            <person name="Thuermer A."/>
        </authorList>
    </citation>
    <scope>NUCLEOTIDE SEQUENCE [LARGE SCALE GENOMIC DNA]</scope>
    <source>
        <strain evidence="3">DSM 19095 / LMG 27888 / CFBP 6595 / CHA0</strain>
    </source>
</reference>
<keyword evidence="1" id="KW-0732">Signal</keyword>
<dbReference type="RefSeq" id="WP_011061381.1">
    <property type="nucleotide sequence ID" value="NC_021237.1"/>
</dbReference>
<dbReference type="HOGENOM" id="CLU_163360_1_0_6"/>
<evidence type="ECO:0000313" key="2">
    <source>
        <dbReference type="EMBL" id="AGL84895.1"/>
    </source>
</evidence>
<dbReference type="InterPro" id="IPR021245">
    <property type="entry name" value="DUF2790"/>
</dbReference>
<dbReference type="Pfam" id="PF10976">
    <property type="entry name" value="DUF2790"/>
    <property type="match status" value="1"/>
</dbReference>
<evidence type="ECO:0008006" key="4">
    <source>
        <dbReference type="Google" id="ProtNLM"/>
    </source>
</evidence>
<feature type="chain" id="PRO_5012271172" description="DUF2790 domain-containing protein" evidence="1">
    <location>
        <begin position="24"/>
        <end position="85"/>
    </location>
</feature>
<dbReference type="eggNOG" id="ENOG50307S2">
    <property type="taxonomic scope" value="Bacteria"/>
</dbReference>